<evidence type="ECO:0000256" key="3">
    <source>
        <dbReference type="ARBA" id="ARBA00022448"/>
    </source>
</evidence>
<gene>
    <name evidence="11" type="ORF">SARC_01713</name>
</gene>
<dbReference type="eggNOG" id="KOG2639">
    <property type="taxonomic scope" value="Eukaryota"/>
</dbReference>
<evidence type="ECO:0000256" key="7">
    <source>
        <dbReference type="ARBA" id="ARBA00023136"/>
    </source>
</evidence>
<evidence type="ECO:0000256" key="8">
    <source>
        <dbReference type="SAM" id="MobiDB-lite"/>
    </source>
</evidence>
<reference evidence="11 12" key="1">
    <citation type="submission" date="2011-02" db="EMBL/GenBank/DDBJ databases">
        <title>The Genome Sequence of Sphaeroforma arctica JP610.</title>
        <authorList>
            <consortium name="The Broad Institute Genome Sequencing Platform"/>
            <person name="Russ C."/>
            <person name="Cuomo C."/>
            <person name="Young S.K."/>
            <person name="Zeng Q."/>
            <person name="Gargeya S."/>
            <person name="Alvarado L."/>
            <person name="Berlin A."/>
            <person name="Chapman S.B."/>
            <person name="Chen Z."/>
            <person name="Freedman E."/>
            <person name="Gellesch M."/>
            <person name="Goldberg J."/>
            <person name="Griggs A."/>
            <person name="Gujja S."/>
            <person name="Heilman E."/>
            <person name="Heiman D."/>
            <person name="Howarth C."/>
            <person name="Mehta T."/>
            <person name="Neiman D."/>
            <person name="Pearson M."/>
            <person name="Roberts A."/>
            <person name="Saif S."/>
            <person name="Shea T."/>
            <person name="Shenoy N."/>
            <person name="Sisk P."/>
            <person name="Stolte C."/>
            <person name="Sykes S."/>
            <person name="White J."/>
            <person name="Yandava C."/>
            <person name="Burger G."/>
            <person name="Gray M.W."/>
            <person name="Holland P.W.H."/>
            <person name="King N."/>
            <person name="Lang F.B.F."/>
            <person name="Roger A.J."/>
            <person name="Ruiz-Trillo I."/>
            <person name="Haas B."/>
            <person name="Nusbaum C."/>
            <person name="Birren B."/>
        </authorList>
    </citation>
    <scope>NUCLEOTIDE SEQUENCE [LARGE SCALE GENOMIC DNA]</scope>
    <source>
        <strain evidence="11 12">JP610</strain>
    </source>
</reference>
<feature type="transmembrane region" description="Helical" evidence="9">
    <location>
        <begin position="315"/>
        <end position="333"/>
    </location>
</feature>
<feature type="compositionally biased region" description="Polar residues" evidence="8">
    <location>
        <begin position="1"/>
        <end position="12"/>
    </location>
</feature>
<feature type="transmembrane region" description="Helical" evidence="9">
    <location>
        <begin position="541"/>
        <end position="558"/>
    </location>
</feature>
<feature type="transmembrane region" description="Helical" evidence="9">
    <location>
        <begin position="122"/>
        <end position="142"/>
    </location>
</feature>
<dbReference type="InterPro" id="IPR051475">
    <property type="entry name" value="Diverse_Ion_Transporter"/>
</dbReference>
<dbReference type="CDD" id="cd01116">
    <property type="entry name" value="P_permease"/>
    <property type="match status" value="1"/>
</dbReference>
<feature type="transmembrane region" description="Helical" evidence="9">
    <location>
        <begin position="491"/>
        <end position="514"/>
    </location>
</feature>
<accession>A0A0L0GB72</accession>
<feature type="region of interest" description="Disordered" evidence="8">
    <location>
        <begin position="1"/>
        <end position="64"/>
    </location>
</feature>
<organism evidence="11 12">
    <name type="scientific">Sphaeroforma arctica JP610</name>
    <dbReference type="NCBI Taxonomy" id="667725"/>
    <lineage>
        <taxon>Eukaryota</taxon>
        <taxon>Ichthyosporea</taxon>
        <taxon>Ichthyophonida</taxon>
        <taxon>Sphaeroforma</taxon>
    </lineage>
</organism>
<feature type="transmembrane region" description="Helical" evidence="9">
    <location>
        <begin position="637"/>
        <end position="655"/>
    </location>
</feature>
<dbReference type="OrthoDB" id="442352at2759"/>
<name>A0A0L0GB72_9EUKA</name>
<keyword evidence="3" id="KW-0813">Transport</keyword>
<keyword evidence="5 9" id="KW-0812">Transmembrane</keyword>
<feature type="transmembrane region" description="Helical" evidence="9">
    <location>
        <begin position="340"/>
        <end position="359"/>
    </location>
</feature>
<feature type="transmembrane region" description="Helical" evidence="9">
    <location>
        <begin position="725"/>
        <end position="746"/>
    </location>
</feature>
<keyword evidence="4" id="KW-1003">Cell membrane</keyword>
<evidence type="ECO:0000256" key="5">
    <source>
        <dbReference type="ARBA" id="ARBA00022692"/>
    </source>
</evidence>
<evidence type="ECO:0000256" key="9">
    <source>
        <dbReference type="SAM" id="Phobius"/>
    </source>
</evidence>
<evidence type="ECO:0000256" key="6">
    <source>
        <dbReference type="ARBA" id="ARBA00022989"/>
    </source>
</evidence>
<feature type="transmembrane region" description="Helical" evidence="9">
    <location>
        <begin position="365"/>
        <end position="387"/>
    </location>
</feature>
<dbReference type="PRINTS" id="PR00758">
    <property type="entry name" value="ARSENICPUMP"/>
</dbReference>
<dbReference type="InterPro" id="IPR004680">
    <property type="entry name" value="Cit_transptr-like_dom"/>
</dbReference>
<keyword evidence="6 9" id="KW-1133">Transmembrane helix</keyword>
<dbReference type="STRING" id="667725.A0A0L0GB72"/>
<dbReference type="Pfam" id="PF03600">
    <property type="entry name" value="CitMHS"/>
    <property type="match status" value="1"/>
</dbReference>
<dbReference type="GO" id="GO:0015105">
    <property type="term" value="F:arsenite transmembrane transporter activity"/>
    <property type="evidence" value="ECO:0007669"/>
    <property type="project" value="InterPro"/>
</dbReference>
<keyword evidence="7 9" id="KW-0472">Membrane</keyword>
<evidence type="ECO:0000259" key="10">
    <source>
        <dbReference type="Pfam" id="PF03600"/>
    </source>
</evidence>
<comment type="similarity">
    <text evidence="2">Belongs to the CitM (TC 2.A.11) transporter family.</text>
</comment>
<sequence>MSSSVNRRVSTTAEKRISYSMEGRASYTARPSYTGRPSYGQRMSASSSYRPSIEDENKGKSSVTELEDVAVSSEDMDNNKETQEAILEDEMVANAERLAKQNGMLHRWLYTDAWLGFSRGHWVTCGLMVIVLVIWMVTTFMAHGAMTHENGEFGQLHAVSFDHPYDYDLAMDPLTHVEWHIAVEWEVQPASETYAGGGHRRRNAGIVQLFQELERLNNPDRVRRATDTSHVGVNGTMLTMTTEVVRLDDGVWSVVPDTQDTQAAVDENGLITMSVHHDLTAQADAEGLAARVYINSLEPVPMVMKVYQTGWFGNQQVWVAGVTLVAMYVLIVFEITHRTIASLLGMSVTLMWLVFLGKFPSVEEAFGWLEQGVLMLLFGMMLIVFVISQTGVFEWMAIQAYKLCRNKLWLLMVILATVTGVLSAFLDNVTTMLLMAPVTIRLANLLGIDPRPMLICECIMSNIGGTATMIGDPPNIIIGQALGDYIGFVDFLFHMLPGVVIIFPFALGFLWLLFRKDLKGDATIDDLESVAKDYQVHDKPLLMRVGMVFVVVILLFFTEPVHHIDVAWVALIGAVLMLLVSSPEDAETALEHVEWDTLVFFSSLFIMIEGLAEMGLITWMGDMIGQGVGAAAPEQQMMVAIIILIWVSGIVSAFLDNIPFTTTMVPVVLALANNQSLYLELEPMAWALAFGACLGGNGTLIGASANLVTAAVAQRDNREISFMYWFRYGFPTMILTLIVATAYMLVRYVLLADSYVN</sequence>
<evidence type="ECO:0000256" key="4">
    <source>
        <dbReference type="ARBA" id="ARBA00022475"/>
    </source>
</evidence>
<dbReference type="AlphaFoldDB" id="A0A0L0GB72"/>
<evidence type="ECO:0000313" key="11">
    <source>
        <dbReference type="EMBL" id="KNC86144.1"/>
    </source>
</evidence>
<evidence type="ECO:0000313" key="12">
    <source>
        <dbReference type="Proteomes" id="UP000054560"/>
    </source>
</evidence>
<comment type="subcellular location">
    <subcellularLocation>
        <location evidence="1">Cell membrane</location>
        <topology evidence="1">Multi-pass membrane protein</topology>
    </subcellularLocation>
</comment>
<dbReference type="Proteomes" id="UP000054560">
    <property type="component" value="Unassembled WGS sequence"/>
</dbReference>
<evidence type="ECO:0000256" key="1">
    <source>
        <dbReference type="ARBA" id="ARBA00004651"/>
    </source>
</evidence>
<keyword evidence="12" id="KW-1185">Reference proteome</keyword>
<feature type="compositionally biased region" description="Polar residues" evidence="8">
    <location>
        <begin position="41"/>
        <end position="50"/>
    </location>
</feature>
<feature type="transmembrane region" description="Helical" evidence="9">
    <location>
        <begin position="564"/>
        <end position="583"/>
    </location>
</feature>
<feature type="domain" description="Citrate transporter-like" evidence="10">
    <location>
        <begin position="328"/>
        <end position="691"/>
    </location>
</feature>
<dbReference type="GeneID" id="25902217"/>
<proteinExistence type="inferred from homology"/>
<dbReference type="GO" id="GO:0005886">
    <property type="term" value="C:plasma membrane"/>
    <property type="evidence" value="ECO:0007669"/>
    <property type="project" value="UniProtKB-SubCell"/>
</dbReference>
<dbReference type="PANTHER" id="PTHR43568:SF1">
    <property type="entry name" value="P PROTEIN"/>
    <property type="match status" value="1"/>
</dbReference>
<protein>
    <recommendedName>
        <fullName evidence="10">Citrate transporter-like domain-containing protein</fullName>
    </recommendedName>
</protein>
<dbReference type="PANTHER" id="PTHR43568">
    <property type="entry name" value="P PROTEIN"/>
    <property type="match status" value="1"/>
</dbReference>
<evidence type="ECO:0000256" key="2">
    <source>
        <dbReference type="ARBA" id="ARBA00009843"/>
    </source>
</evidence>
<dbReference type="InterPro" id="IPR000802">
    <property type="entry name" value="Arsenical_pump_ArsB"/>
</dbReference>
<feature type="transmembrane region" description="Helical" evidence="9">
    <location>
        <begin position="408"/>
        <end position="426"/>
    </location>
</feature>
<dbReference type="EMBL" id="KQ241666">
    <property type="protein sequence ID" value="KNC86144.1"/>
    <property type="molecule type" value="Genomic_DNA"/>
</dbReference>
<feature type="transmembrane region" description="Helical" evidence="9">
    <location>
        <begin position="595"/>
        <end position="617"/>
    </location>
</feature>
<dbReference type="RefSeq" id="XP_014160046.1">
    <property type="nucleotide sequence ID" value="XM_014304571.1"/>
</dbReference>